<sequence length="69" mass="7587">MAKLPPNMTELSSYVDKDLKLRFKLACTAKQKTMSEVITDLIEEWLEENEAPPPGKSSNQGKGDSSDGS</sequence>
<dbReference type="AlphaFoldDB" id="A0AAV3XJX1"/>
<evidence type="ECO:0000256" key="1">
    <source>
        <dbReference type="SAM" id="MobiDB-lite"/>
    </source>
</evidence>
<protein>
    <recommendedName>
        <fullName evidence="4">ParG</fullName>
    </recommendedName>
</protein>
<dbReference type="Gene3D" id="1.10.1220.10">
    <property type="entry name" value="Met repressor-like"/>
    <property type="match status" value="1"/>
</dbReference>
<gene>
    <name evidence="2" type="ORF">MiSe_74210</name>
</gene>
<evidence type="ECO:0000313" key="3">
    <source>
        <dbReference type="Proteomes" id="UP001050975"/>
    </source>
</evidence>
<accession>A0AAV3XJX1</accession>
<comment type="caution">
    <text evidence="2">The sequence shown here is derived from an EMBL/GenBank/DDBJ whole genome shotgun (WGS) entry which is preliminary data.</text>
</comment>
<feature type="compositionally biased region" description="Polar residues" evidence="1">
    <location>
        <begin position="56"/>
        <end position="69"/>
    </location>
</feature>
<dbReference type="Proteomes" id="UP001050975">
    <property type="component" value="Unassembled WGS sequence"/>
</dbReference>
<dbReference type="InterPro" id="IPR015354">
    <property type="entry name" value="DNA_partition_ParG"/>
</dbReference>
<organism evidence="2 3">
    <name type="scientific">Microseira wollei NIES-4236</name>
    <dbReference type="NCBI Taxonomy" id="2530354"/>
    <lineage>
        <taxon>Bacteria</taxon>
        <taxon>Bacillati</taxon>
        <taxon>Cyanobacteriota</taxon>
        <taxon>Cyanophyceae</taxon>
        <taxon>Oscillatoriophycideae</taxon>
        <taxon>Aerosakkonematales</taxon>
        <taxon>Aerosakkonemataceae</taxon>
        <taxon>Microseira</taxon>
    </lineage>
</organism>
<name>A0AAV3XJX1_9CYAN</name>
<dbReference type="Pfam" id="PF09274">
    <property type="entry name" value="ParG"/>
    <property type="match status" value="1"/>
</dbReference>
<proteinExistence type="predicted"/>
<feature type="region of interest" description="Disordered" evidence="1">
    <location>
        <begin position="47"/>
        <end position="69"/>
    </location>
</feature>
<evidence type="ECO:0008006" key="4">
    <source>
        <dbReference type="Google" id="ProtNLM"/>
    </source>
</evidence>
<keyword evidence="3" id="KW-1185">Reference proteome</keyword>
<dbReference type="GO" id="GO:0006355">
    <property type="term" value="P:regulation of DNA-templated transcription"/>
    <property type="evidence" value="ECO:0007669"/>
    <property type="project" value="InterPro"/>
</dbReference>
<reference evidence="2" key="1">
    <citation type="submission" date="2019-10" db="EMBL/GenBank/DDBJ databases">
        <title>Draft genome sequece of Microseira wollei NIES-4236.</title>
        <authorList>
            <person name="Yamaguchi H."/>
            <person name="Suzuki S."/>
            <person name="Kawachi M."/>
        </authorList>
    </citation>
    <scope>NUCLEOTIDE SEQUENCE</scope>
    <source>
        <strain evidence="2">NIES-4236</strain>
    </source>
</reference>
<dbReference type="InterPro" id="IPR010985">
    <property type="entry name" value="Ribbon_hlx_hlx"/>
</dbReference>
<evidence type="ECO:0000313" key="2">
    <source>
        <dbReference type="EMBL" id="GET42603.1"/>
    </source>
</evidence>
<dbReference type="EMBL" id="BLAY01000171">
    <property type="protein sequence ID" value="GET42603.1"/>
    <property type="molecule type" value="Genomic_DNA"/>
</dbReference>
<dbReference type="RefSeq" id="WP_226590410.1">
    <property type="nucleotide sequence ID" value="NZ_BLAY01000171.1"/>
</dbReference>
<dbReference type="SUPFAM" id="SSF47598">
    <property type="entry name" value="Ribbon-helix-helix"/>
    <property type="match status" value="1"/>
</dbReference>
<dbReference type="InterPro" id="IPR013321">
    <property type="entry name" value="Arc_rbn_hlx_hlx"/>
</dbReference>